<feature type="domain" description="PPIase FKBP-type" evidence="9">
    <location>
        <begin position="163"/>
        <end position="248"/>
    </location>
</feature>
<dbReference type="InterPro" id="IPR001179">
    <property type="entry name" value="PPIase_FKBP_dom"/>
</dbReference>
<name>A0A6I7DD90_9GAMM</name>
<comment type="catalytic activity">
    <reaction evidence="1 6 7">
        <text>[protein]-peptidylproline (omega=180) = [protein]-peptidylproline (omega=0)</text>
        <dbReference type="Rhea" id="RHEA:16237"/>
        <dbReference type="Rhea" id="RHEA-COMP:10747"/>
        <dbReference type="Rhea" id="RHEA-COMP:10748"/>
        <dbReference type="ChEBI" id="CHEBI:83833"/>
        <dbReference type="ChEBI" id="CHEBI:83834"/>
        <dbReference type="EC" id="5.2.1.8"/>
    </reaction>
</comment>
<evidence type="ECO:0000256" key="2">
    <source>
        <dbReference type="ARBA" id="ARBA00002388"/>
    </source>
</evidence>
<dbReference type="PROSITE" id="PS50059">
    <property type="entry name" value="FKBP_PPIASE"/>
    <property type="match status" value="1"/>
</dbReference>
<dbReference type="Gene3D" id="1.10.287.460">
    <property type="entry name" value="Peptidyl-prolyl cis-trans isomerase, FKBP-type, N-terminal domain"/>
    <property type="match status" value="1"/>
</dbReference>
<evidence type="ECO:0000256" key="5">
    <source>
        <dbReference type="ARBA" id="ARBA00023235"/>
    </source>
</evidence>
<feature type="chain" id="PRO_5026183540" description="Peptidyl-prolyl cis-trans isomerase" evidence="8">
    <location>
        <begin position="26"/>
        <end position="251"/>
    </location>
</feature>
<dbReference type="AlphaFoldDB" id="A0A6I7DD90"/>
<accession>A0A6I7DD90</accession>
<protein>
    <recommendedName>
        <fullName evidence="7">Peptidyl-prolyl cis-trans isomerase</fullName>
        <ecNumber evidence="7">5.2.1.8</ecNumber>
    </recommendedName>
</protein>
<dbReference type="PANTHER" id="PTHR43811:SF19">
    <property type="entry name" value="39 KDA FK506-BINDING NUCLEAR PROTEIN"/>
    <property type="match status" value="1"/>
</dbReference>
<dbReference type="NCBIfam" id="NF008150">
    <property type="entry name" value="PRK10902.1"/>
    <property type="match status" value="1"/>
</dbReference>
<dbReference type="KEGG" id="pcol:F1325_17530"/>
<comment type="similarity">
    <text evidence="3 7">Belongs to the FKBP-type PPIase family.</text>
</comment>
<sequence length="251" mass="27173">MKSLLKTTLLATSLAFAFSAPHAFAEETAVAKVPTLNSAFKTQNEQNAYALGASMGRYMEAALQEQKNIGITLDSKQLLAGVQDAFNSKSKLSDSEIELTLAAFEDQVRTAATAKMEKEATENKTAGDKFRTEFAAEKGVVKTKSGLLYLVENPGKGKTPTDADRVTVNYKGMLIDGKQFDSSYDRNEPLTISLKSVIPGWTEGMKYIKEGGKIKLVIPPELGYGQRATSGIPANSTLVFEVELLSVESDK</sequence>
<dbReference type="Gene3D" id="3.10.50.40">
    <property type="match status" value="1"/>
</dbReference>
<keyword evidence="5 6" id="KW-0413">Isomerase</keyword>
<feature type="signal peptide" evidence="8">
    <location>
        <begin position="1"/>
        <end position="25"/>
    </location>
</feature>
<keyword evidence="8" id="KW-0732">Signal</keyword>
<evidence type="ECO:0000313" key="11">
    <source>
        <dbReference type="Proteomes" id="UP000464700"/>
    </source>
</evidence>
<reference evidence="10 11" key="1">
    <citation type="submission" date="2019-09" db="EMBL/GenBank/DDBJ databases">
        <title>Emergence of a chromosome-mediated tetracycline resistance gene in Proteus strain.</title>
        <authorList>
            <person name="He D."/>
            <person name="Wang L."/>
        </authorList>
    </citation>
    <scope>NUCLEOTIDE SEQUENCE [LARGE SCALE GENOMIC DNA]</scope>
    <source>
        <strain evidence="10 11">T60</strain>
    </source>
</reference>
<dbReference type="GO" id="GO:0003755">
    <property type="term" value="F:peptidyl-prolyl cis-trans isomerase activity"/>
    <property type="evidence" value="ECO:0007669"/>
    <property type="project" value="UniProtKB-UniRule"/>
</dbReference>
<keyword evidence="4 6" id="KW-0697">Rotamase</keyword>
<keyword evidence="11" id="KW-1185">Reference proteome</keyword>
<gene>
    <name evidence="10" type="primary">fkpA</name>
    <name evidence="10" type="ORF">F1325_17530</name>
</gene>
<dbReference type="SUPFAM" id="SSF54534">
    <property type="entry name" value="FKBP-like"/>
    <property type="match status" value="1"/>
</dbReference>
<dbReference type="EMBL" id="CP043925">
    <property type="protein sequence ID" value="QHN12133.1"/>
    <property type="molecule type" value="Genomic_DNA"/>
</dbReference>
<evidence type="ECO:0000256" key="3">
    <source>
        <dbReference type="ARBA" id="ARBA00006577"/>
    </source>
</evidence>
<dbReference type="GO" id="GO:0006457">
    <property type="term" value="P:protein folding"/>
    <property type="evidence" value="ECO:0007669"/>
    <property type="project" value="InterPro"/>
</dbReference>
<dbReference type="PANTHER" id="PTHR43811">
    <property type="entry name" value="FKBP-TYPE PEPTIDYL-PROLYL CIS-TRANS ISOMERASE FKPA"/>
    <property type="match status" value="1"/>
</dbReference>
<evidence type="ECO:0000256" key="8">
    <source>
        <dbReference type="SAM" id="SignalP"/>
    </source>
</evidence>
<evidence type="ECO:0000259" key="9">
    <source>
        <dbReference type="PROSITE" id="PS50059"/>
    </source>
</evidence>
<evidence type="ECO:0000256" key="1">
    <source>
        <dbReference type="ARBA" id="ARBA00000971"/>
    </source>
</evidence>
<dbReference type="Pfam" id="PF01346">
    <property type="entry name" value="FKBP_N"/>
    <property type="match status" value="1"/>
</dbReference>
<dbReference type="InterPro" id="IPR000774">
    <property type="entry name" value="PPIase_FKBP_N"/>
</dbReference>
<evidence type="ECO:0000256" key="6">
    <source>
        <dbReference type="PROSITE-ProRule" id="PRU00277"/>
    </source>
</evidence>
<dbReference type="RefSeq" id="WP_109374249.1">
    <property type="nucleotide sequence ID" value="NZ_CP043925.1"/>
</dbReference>
<dbReference type="EC" id="5.2.1.8" evidence="7"/>
<proteinExistence type="inferred from homology"/>
<dbReference type="Proteomes" id="UP000464700">
    <property type="component" value="Chromosome"/>
</dbReference>
<evidence type="ECO:0000256" key="4">
    <source>
        <dbReference type="ARBA" id="ARBA00023110"/>
    </source>
</evidence>
<dbReference type="InterPro" id="IPR046357">
    <property type="entry name" value="PPIase_dom_sf"/>
</dbReference>
<organism evidence="10 11">
    <name type="scientific">Proteus columbae</name>
    <dbReference type="NCBI Taxonomy" id="1987580"/>
    <lineage>
        <taxon>Bacteria</taxon>
        <taxon>Pseudomonadati</taxon>
        <taxon>Pseudomonadota</taxon>
        <taxon>Gammaproteobacteria</taxon>
        <taxon>Enterobacterales</taxon>
        <taxon>Morganellaceae</taxon>
        <taxon>Proteus</taxon>
    </lineage>
</organism>
<dbReference type="FunFam" id="3.10.50.40:FF:000006">
    <property type="entry name" value="Peptidyl-prolyl cis-trans isomerase"/>
    <property type="match status" value="1"/>
</dbReference>
<dbReference type="InterPro" id="IPR036944">
    <property type="entry name" value="PPIase_FKBP_N_sf"/>
</dbReference>
<comment type="function">
    <text evidence="2">PPIases accelerate the folding of proteins. It catalyzes the cis-trans isomerization of proline imidic peptide bonds in oligopeptides.</text>
</comment>
<dbReference type="Pfam" id="PF00254">
    <property type="entry name" value="FKBP_C"/>
    <property type="match status" value="1"/>
</dbReference>
<evidence type="ECO:0000256" key="7">
    <source>
        <dbReference type="RuleBase" id="RU003915"/>
    </source>
</evidence>
<evidence type="ECO:0000313" key="10">
    <source>
        <dbReference type="EMBL" id="QHN12133.1"/>
    </source>
</evidence>